<keyword evidence="1" id="KW-1133">Transmembrane helix</keyword>
<evidence type="ECO:0008006" key="4">
    <source>
        <dbReference type="Google" id="ProtNLM"/>
    </source>
</evidence>
<feature type="transmembrane region" description="Helical" evidence="1">
    <location>
        <begin position="153"/>
        <end position="171"/>
    </location>
</feature>
<keyword evidence="1" id="KW-0472">Membrane</keyword>
<reference evidence="2 3" key="1">
    <citation type="submission" date="2018-06" db="EMBL/GenBank/DDBJ databases">
        <title>Genomic Encyclopedia of Type Strains, Phase IV (KMG-IV): sequencing the most valuable type-strain genomes for metagenomic binning, comparative biology and taxonomic classification.</title>
        <authorList>
            <person name="Goeker M."/>
        </authorList>
    </citation>
    <scope>NUCLEOTIDE SEQUENCE [LARGE SCALE GENOMIC DNA]</scope>
    <source>
        <strain evidence="2 3">DSM 45521</strain>
    </source>
</reference>
<dbReference type="Proteomes" id="UP000247591">
    <property type="component" value="Unassembled WGS sequence"/>
</dbReference>
<proteinExistence type="predicted"/>
<keyword evidence="3" id="KW-1185">Reference proteome</keyword>
<feature type="transmembrane region" description="Helical" evidence="1">
    <location>
        <begin position="125"/>
        <end position="141"/>
    </location>
</feature>
<evidence type="ECO:0000313" key="2">
    <source>
        <dbReference type="EMBL" id="PYE20155.1"/>
    </source>
</evidence>
<feature type="transmembrane region" description="Helical" evidence="1">
    <location>
        <begin position="22"/>
        <end position="42"/>
    </location>
</feature>
<evidence type="ECO:0000256" key="1">
    <source>
        <dbReference type="SAM" id="Phobius"/>
    </source>
</evidence>
<gene>
    <name evidence="2" type="ORF">DFR67_102293</name>
</gene>
<protein>
    <recommendedName>
        <fullName evidence="4">Signal transduction histidine kinase</fullName>
    </recommendedName>
</protein>
<dbReference type="AlphaFoldDB" id="A0A318RNE6"/>
<accession>A0A318RNE6</accession>
<sequence>MADPVTESKAPDVHEVLGFRTVAARLLVAAFVITYALVAVNTSPPASFWYEFAAWLIMSLAAVALITVRGDPLPIPTTIALTAAGVVAMNLVLLKVAPPISGLQLWPSWAALSIYIYMCVRGRAAWAWIGLIAVLGSHMLWGQRTGIGYAEGLQLSVVKVAPLLMATFFAWRIRPASRRIFELRDQATLRVAAEAADKAVLEERDRRLAQLNELARPLLERLAGDSPLTEDQRLTAKLLEAHLRDTLRAPVFSTPAIKDCTRATRARGVEVVMLDDRRVDDISPETRNRLLGHVTDALECAESGTLTIRMLPPGRDVVLTILHRTPDDTTRFEYGLDAQLLDRAERAQSATASAPVDIEWATGPG</sequence>
<dbReference type="EMBL" id="QJSP01000002">
    <property type="protein sequence ID" value="PYE20155.1"/>
    <property type="molecule type" value="Genomic_DNA"/>
</dbReference>
<comment type="caution">
    <text evidence="2">The sequence shown here is derived from an EMBL/GenBank/DDBJ whole genome shotgun (WGS) entry which is preliminary data.</text>
</comment>
<feature type="transmembrane region" description="Helical" evidence="1">
    <location>
        <begin position="48"/>
        <end position="68"/>
    </location>
</feature>
<name>A0A318RNE6_WILLI</name>
<organism evidence="2 3">
    <name type="scientific">Williamsia limnetica</name>
    <dbReference type="NCBI Taxonomy" id="882452"/>
    <lineage>
        <taxon>Bacteria</taxon>
        <taxon>Bacillati</taxon>
        <taxon>Actinomycetota</taxon>
        <taxon>Actinomycetes</taxon>
        <taxon>Mycobacteriales</taxon>
        <taxon>Nocardiaceae</taxon>
        <taxon>Williamsia</taxon>
    </lineage>
</organism>
<feature type="transmembrane region" description="Helical" evidence="1">
    <location>
        <begin position="75"/>
        <end position="94"/>
    </location>
</feature>
<keyword evidence="1" id="KW-0812">Transmembrane</keyword>
<evidence type="ECO:0000313" key="3">
    <source>
        <dbReference type="Proteomes" id="UP000247591"/>
    </source>
</evidence>